<feature type="domain" description="Tetrapyrrole methylase" evidence="1">
    <location>
        <begin position="6"/>
        <end position="205"/>
    </location>
</feature>
<dbReference type="SUPFAM" id="SSF101386">
    <property type="entry name" value="all-alpha NTP pyrophosphatases"/>
    <property type="match status" value="2"/>
</dbReference>
<accession>A0ABW5V9U7</accession>
<dbReference type="PANTHER" id="PTHR30522:SF0">
    <property type="entry name" value="NUCLEOSIDE TRIPHOSPHATE PYROPHOSPHOHYDROLASE"/>
    <property type="match status" value="1"/>
</dbReference>
<dbReference type="InterPro" id="IPR035013">
    <property type="entry name" value="YabN_N"/>
</dbReference>
<dbReference type="InterPro" id="IPR014777">
    <property type="entry name" value="4pyrrole_Mease_sub1"/>
</dbReference>
<dbReference type="InterPro" id="IPR000878">
    <property type="entry name" value="4pyrrol_Mease"/>
</dbReference>
<dbReference type="NCBIfam" id="TIGR00444">
    <property type="entry name" value="mazG"/>
    <property type="match status" value="1"/>
</dbReference>
<comment type="caution">
    <text evidence="3">The sequence shown here is derived from an EMBL/GenBank/DDBJ whole genome shotgun (WGS) entry which is preliminary data.</text>
</comment>
<dbReference type="InterPro" id="IPR048011">
    <property type="entry name" value="NTP-PPase_MazG-like_C"/>
</dbReference>
<dbReference type="EMBL" id="JBHUNA010000021">
    <property type="protein sequence ID" value="MFD2761410.1"/>
    <property type="molecule type" value="Genomic_DNA"/>
</dbReference>
<proteinExistence type="predicted"/>
<dbReference type="InterPro" id="IPR011551">
    <property type="entry name" value="NTP_PyrPHydrolase_MazG"/>
</dbReference>
<dbReference type="Pfam" id="PF00590">
    <property type="entry name" value="TP_methylase"/>
    <property type="match status" value="1"/>
</dbReference>
<evidence type="ECO:0000313" key="3">
    <source>
        <dbReference type="EMBL" id="MFD2761410.1"/>
    </source>
</evidence>
<dbReference type="Gene3D" id="1.10.287.1080">
    <property type="entry name" value="MazG-like"/>
    <property type="match status" value="2"/>
</dbReference>
<dbReference type="CDD" id="cd11529">
    <property type="entry name" value="NTP-PPase_MazG_Cterm"/>
    <property type="match status" value="1"/>
</dbReference>
<keyword evidence="3" id="KW-0378">Hydrolase</keyword>
<dbReference type="Proteomes" id="UP001597502">
    <property type="component" value="Unassembled WGS sequence"/>
</dbReference>
<dbReference type="CDD" id="cd11528">
    <property type="entry name" value="NTP-PPase_MazG_Nterm"/>
    <property type="match status" value="1"/>
</dbReference>
<dbReference type="Gene3D" id="3.40.1010.10">
    <property type="entry name" value="Cobalt-precorrin-4 Transmethylase, Domain 1"/>
    <property type="match status" value="1"/>
</dbReference>
<feature type="domain" description="NTP pyrophosphohydrolase MazG-like" evidence="2">
    <location>
        <begin position="253"/>
        <end position="326"/>
    </location>
</feature>
<dbReference type="SUPFAM" id="SSF53790">
    <property type="entry name" value="Tetrapyrrole methylase"/>
    <property type="match status" value="1"/>
</dbReference>
<keyword evidence="4" id="KW-1185">Reference proteome</keyword>
<dbReference type="EC" id="3.6.1.9" evidence="3"/>
<feature type="domain" description="NTP pyrophosphohydrolase MazG-like" evidence="2">
    <location>
        <begin position="393"/>
        <end position="447"/>
    </location>
</feature>
<name>A0ABW5V9U7_9BACI</name>
<dbReference type="NCBIfam" id="NF007113">
    <property type="entry name" value="PRK09562.1"/>
    <property type="match status" value="1"/>
</dbReference>
<evidence type="ECO:0000259" key="2">
    <source>
        <dbReference type="Pfam" id="PF03819"/>
    </source>
</evidence>
<dbReference type="InterPro" id="IPR024180">
    <property type="entry name" value="Tetrapyrrole_Mease/MazG_pred"/>
</dbReference>
<dbReference type="RefSeq" id="WP_382393865.1">
    <property type="nucleotide sequence ID" value="NZ_JBHUNA010000021.1"/>
</dbReference>
<dbReference type="CDD" id="cd11723">
    <property type="entry name" value="YabN_N_like"/>
    <property type="match status" value="1"/>
</dbReference>
<dbReference type="Pfam" id="PF03819">
    <property type="entry name" value="MazG"/>
    <property type="match status" value="2"/>
</dbReference>
<organism evidence="3 4">
    <name type="scientific">Lentibacillus juripiscarius</name>
    <dbReference type="NCBI Taxonomy" id="257446"/>
    <lineage>
        <taxon>Bacteria</taxon>
        <taxon>Bacillati</taxon>
        <taxon>Bacillota</taxon>
        <taxon>Bacilli</taxon>
        <taxon>Bacillales</taxon>
        <taxon>Bacillaceae</taxon>
        <taxon>Lentibacillus</taxon>
    </lineage>
</organism>
<dbReference type="GO" id="GO:0047429">
    <property type="term" value="F:nucleoside triphosphate diphosphatase activity"/>
    <property type="evidence" value="ECO:0007669"/>
    <property type="project" value="UniProtKB-EC"/>
</dbReference>
<dbReference type="PANTHER" id="PTHR30522">
    <property type="entry name" value="NUCLEOSIDE TRIPHOSPHATE PYROPHOSPHOHYDROLASE"/>
    <property type="match status" value="1"/>
</dbReference>
<reference evidence="4" key="1">
    <citation type="journal article" date="2019" name="Int. J. Syst. Evol. Microbiol.">
        <title>The Global Catalogue of Microorganisms (GCM) 10K type strain sequencing project: providing services to taxonomists for standard genome sequencing and annotation.</title>
        <authorList>
            <consortium name="The Broad Institute Genomics Platform"/>
            <consortium name="The Broad Institute Genome Sequencing Center for Infectious Disease"/>
            <person name="Wu L."/>
            <person name="Ma J."/>
        </authorList>
    </citation>
    <scope>NUCLEOTIDE SEQUENCE [LARGE SCALE GENOMIC DNA]</scope>
    <source>
        <strain evidence="4">TISTR 1535</strain>
    </source>
</reference>
<evidence type="ECO:0000313" key="4">
    <source>
        <dbReference type="Proteomes" id="UP001597502"/>
    </source>
</evidence>
<protein>
    <submittedName>
        <fullName evidence="3">Nucleoside triphosphate pyrophosphohydrolase</fullName>
        <ecNumber evidence="3">3.6.1.9</ecNumber>
    </submittedName>
</protein>
<gene>
    <name evidence="3" type="primary">mazG</name>
    <name evidence="3" type="ORF">ACFSUO_10565</name>
</gene>
<dbReference type="InterPro" id="IPR048015">
    <property type="entry name" value="NTP-PPase_MazG-like_N"/>
</dbReference>
<dbReference type="InterPro" id="IPR035996">
    <property type="entry name" value="4pyrrol_Methylase_sf"/>
</dbReference>
<dbReference type="PIRSF" id="PIRSF002845">
    <property type="entry name" value="Ttrprl_mtas_MazG"/>
    <property type="match status" value="1"/>
</dbReference>
<sequence length="481" mass="54953">MDRTIKVVGLGAGDLDQLPLGIYRKLIRAEEDVFVRTMDHPAVKELQKEGVVFTPFDDLYEASDEFAAVYESIVDRLLDEARTRSVIYAVPGHPMLAEETVSRLLDQEEIPVEITGGHSYLDALFTVLKIDPVDGFQFTEGTAFNRNTLNYRQHIIISQVYDRITASNVKLELLEDLPPDYPVSIVEAAGSEQERLTQVRLEELDRAFDKVHNLISVYIPPVADSMLQHTFPRLREVIAALRAPDGCPWDRAQTHETLRQYAIEEVYELIEAIDEQDDDGIVEELGDLLLQVMLHSQIGADNGFFTIDDVIRSITEKMIHRHPHIFADHEARTVDDVYQTWDALKQEEKGHQRTSVLDGVPAGLPGLAKASKLQYKAAKVGFGWDDVKDVLTKFQEEWQELQEAVSNQRHIEEELGDVLFVLANLARYYKVNPELALHQTNQKFVRRFSYVEQQLKDNGKDIQTTSLAEMDYYWNQAKRGE</sequence>
<dbReference type="InterPro" id="IPR004518">
    <property type="entry name" value="MazG-like_dom"/>
</dbReference>
<evidence type="ECO:0000259" key="1">
    <source>
        <dbReference type="Pfam" id="PF00590"/>
    </source>
</evidence>